<evidence type="ECO:0000313" key="6">
    <source>
        <dbReference type="Proteomes" id="UP000024842"/>
    </source>
</evidence>
<dbReference type="GO" id="GO:0006629">
    <property type="term" value="P:lipid metabolic process"/>
    <property type="evidence" value="ECO:0007669"/>
    <property type="project" value="InterPro"/>
</dbReference>
<evidence type="ECO:0000313" key="5">
    <source>
        <dbReference type="EMBL" id="GAJ46860.1"/>
    </source>
</evidence>
<dbReference type="SUPFAM" id="SSF56176">
    <property type="entry name" value="FAD-binding/transporter-associated domain-like"/>
    <property type="match status" value="1"/>
</dbReference>
<gene>
    <name evidence="5" type="ORF">HE1_01202</name>
</gene>
<dbReference type="PROSITE" id="PS51387">
    <property type="entry name" value="FAD_PCMH"/>
    <property type="match status" value="1"/>
</dbReference>
<sequence length="750" mass="85418">MGKKFKYTFLVFFVGLWMYSITEPLYTPTALPVGANHYDFPEVIAHKALISDSFPGNSLSAITEALSSTVDGIEVDVSMSKNGVLFLYHGDTLEEYTDHQGIPEDYDWSRLSQARYKGTEEKLISLEEFFTIVGRQKVIFLDIKSSNKIDTQMAHRVVDCIKRYQLQDNVFVESFNPITLATIRLYSRDIMLMYDFADNTTAFGEESQDQFNKIPWVLKQHWVQKQVRRIIRPDVLGPRFNLAPRVLANLVAHGYPVISWTVDDSKRAKSLYKSGVKGLQSNKPQLIENVLERKRKRILDAGGNAEFIHSMIKVNNIQDMQEGIKIAKKKGKPISIGGRRHSMGGQTFSKDAIFLNMLNFNNVTYNPKTNTVTAQAGATWKKIQEILARHGRSVKVMQSDNIFTVGGSIGVNVHGWQVGSPPIVSTVLKMTVITANGDIQTISPSLNPELFNAVIGGYGMFALIVDAELGTVPNSLVKFHALFTKAENFHEKFEKSISGNPKIELAYARLSTDQDNLLNEVGLFWYETQKTFAEENDISPEKLIAIKRSIFRFSEYHNLGKKLRWQAEKTYTKMLAEKPTLLSRNDAMNTDIHILWPLYGKNKDILHEYFIPKKHVSQFIQKLKMHVIAHNINILNVTIREVKKDATSSLPYAKQDVYGLVCLFSQGQTPEDEEKMKRFTQALIDDALAVNGTFYLPYRLHYTPEQLLSAYPEIKSWINLKKKYDPNSIFQSQFFVYINTILNNKAEDAK</sequence>
<dbReference type="Gene3D" id="3.30.465.10">
    <property type="match status" value="1"/>
</dbReference>
<evidence type="ECO:0000259" key="4">
    <source>
        <dbReference type="PROSITE" id="PS51704"/>
    </source>
</evidence>
<dbReference type="InterPro" id="IPR030395">
    <property type="entry name" value="GP_PDE_dom"/>
</dbReference>
<dbReference type="CDD" id="cd08556">
    <property type="entry name" value="GDPD"/>
    <property type="match status" value="1"/>
</dbReference>
<reference evidence="5 6" key="1">
    <citation type="journal article" date="2014" name="FEMS Microbiol. Lett.">
        <title>Draft genome sequences of three Holospora species (Holospora obtusa, Holospora undulata, and Holospora elegans), endonuclear symbiotic bacteria of the ciliate Paramecium caudatum.</title>
        <authorList>
            <person name="Dohra H."/>
            <person name="Tanaka K."/>
            <person name="Suzuki T."/>
            <person name="Fujishima M."/>
            <person name="Suzuki H."/>
        </authorList>
    </citation>
    <scope>NUCLEOTIDE SEQUENCE [LARGE SCALE GENOMIC DNA]</scope>
    <source>
        <strain evidence="5 6">E1</strain>
    </source>
</reference>
<feature type="domain" description="FAD-binding PCMH-type" evidence="3">
    <location>
        <begin position="300"/>
        <end position="474"/>
    </location>
</feature>
<comment type="caution">
    <text evidence="5">The sequence shown here is derived from an EMBL/GenBank/DDBJ whole genome shotgun (WGS) entry which is preliminary data.</text>
</comment>
<dbReference type="AlphaFoldDB" id="A0A023E095"/>
<dbReference type="Proteomes" id="UP000024842">
    <property type="component" value="Unassembled WGS sequence"/>
</dbReference>
<dbReference type="InterPro" id="IPR016169">
    <property type="entry name" value="FAD-bd_PCMH_sub2"/>
</dbReference>
<keyword evidence="1" id="KW-0285">Flavoprotein</keyword>
<protein>
    <submittedName>
        <fullName evidence="5">Putative FAD-linked oxidoreductase YitY</fullName>
    </submittedName>
</protein>
<dbReference type="Pfam" id="PF03009">
    <property type="entry name" value="GDPD"/>
    <property type="match status" value="1"/>
</dbReference>
<keyword evidence="6" id="KW-1185">Reference proteome</keyword>
<dbReference type="PANTHER" id="PTHR46211">
    <property type="entry name" value="GLYCEROPHOSPHORYL DIESTER PHOSPHODIESTERASE"/>
    <property type="match status" value="1"/>
</dbReference>
<dbReference type="SUPFAM" id="SSF51695">
    <property type="entry name" value="PLC-like phosphodiesterases"/>
    <property type="match status" value="1"/>
</dbReference>
<evidence type="ECO:0000256" key="1">
    <source>
        <dbReference type="ARBA" id="ARBA00022630"/>
    </source>
</evidence>
<dbReference type="EMBL" id="BAUP01000152">
    <property type="protein sequence ID" value="GAJ46860.1"/>
    <property type="molecule type" value="Genomic_DNA"/>
</dbReference>
<dbReference type="RefSeq" id="WP_006291684.1">
    <property type="nucleotide sequence ID" value="NZ_BAUP01000152.1"/>
</dbReference>
<dbReference type="InterPro" id="IPR006094">
    <property type="entry name" value="Oxid_FAD_bind_N"/>
</dbReference>
<dbReference type="SUPFAM" id="SSF55103">
    <property type="entry name" value="FAD-linked oxidases, C-terminal domain"/>
    <property type="match status" value="1"/>
</dbReference>
<dbReference type="STRING" id="1427503.HE1_01202"/>
<evidence type="ECO:0000256" key="2">
    <source>
        <dbReference type="ARBA" id="ARBA00022827"/>
    </source>
</evidence>
<dbReference type="GO" id="GO:0071949">
    <property type="term" value="F:FAD binding"/>
    <property type="evidence" value="ECO:0007669"/>
    <property type="project" value="InterPro"/>
</dbReference>
<organism evidence="5 6">
    <name type="scientific">Holospora elegans E1</name>
    <dbReference type="NCBI Taxonomy" id="1427503"/>
    <lineage>
        <taxon>Bacteria</taxon>
        <taxon>Pseudomonadati</taxon>
        <taxon>Pseudomonadota</taxon>
        <taxon>Alphaproteobacteria</taxon>
        <taxon>Holosporales</taxon>
        <taxon>Holosporaceae</taxon>
        <taxon>Holospora</taxon>
    </lineage>
</organism>
<dbReference type="PANTHER" id="PTHR46211:SF14">
    <property type="entry name" value="GLYCEROPHOSPHODIESTER PHOSPHODIESTERASE"/>
    <property type="match status" value="1"/>
</dbReference>
<dbReference type="PROSITE" id="PS51704">
    <property type="entry name" value="GP_PDE"/>
    <property type="match status" value="1"/>
</dbReference>
<dbReference type="InterPro" id="IPR016166">
    <property type="entry name" value="FAD-bd_PCMH"/>
</dbReference>
<dbReference type="GO" id="GO:0008081">
    <property type="term" value="F:phosphoric diester hydrolase activity"/>
    <property type="evidence" value="ECO:0007669"/>
    <property type="project" value="InterPro"/>
</dbReference>
<dbReference type="OrthoDB" id="143770at2"/>
<proteinExistence type="predicted"/>
<dbReference type="InterPro" id="IPR036318">
    <property type="entry name" value="FAD-bd_PCMH-like_sf"/>
</dbReference>
<feature type="domain" description="GP-PDE" evidence="4">
    <location>
        <begin position="41"/>
        <end position="291"/>
    </location>
</feature>
<keyword evidence="2" id="KW-0274">FAD</keyword>
<name>A0A023E095_9PROT</name>
<dbReference type="Gene3D" id="3.20.20.190">
    <property type="entry name" value="Phosphatidylinositol (PI) phosphodiesterase"/>
    <property type="match status" value="1"/>
</dbReference>
<dbReference type="Pfam" id="PF01565">
    <property type="entry name" value="FAD_binding_4"/>
    <property type="match status" value="1"/>
</dbReference>
<dbReference type="InterPro" id="IPR016164">
    <property type="entry name" value="FAD-linked_Oxase-like_C"/>
</dbReference>
<dbReference type="InterPro" id="IPR017946">
    <property type="entry name" value="PLC-like_Pdiesterase_TIM-brl"/>
</dbReference>
<evidence type="ECO:0000259" key="3">
    <source>
        <dbReference type="PROSITE" id="PS51387"/>
    </source>
</evidence>
<accession>A0A023E095</accession>